<dbReference type="RefSeq" id="WP_368006392.1">
    <property type="nucleotide sequence ID" value="NZ_JAMXFF010000013.1"/>
</dbReference>
<dbReference type="PANTHER" id="PTHR43711:SF26">
    <property type="entry name" value="SENSOR HISTIDINE KINASE RCSC"/>
    <property type="match status" value="1"/>
</dbReference>
<dbReference type="InterPro" id="IPR011006">
    <property type="entry name" value="CheY-like_superfamily"/>
</dbReference>
<dbReference type="InterPro" id="IPR005467">
    <property type="entry name" value="His_kinase_dom"/>
</dbReference>
<dbReference type="EMBL" id="JAMXFF010000013">
    <property type="protein sequence ID" value="MCT7966762.1"/>
    <property type="molecule type" value="Genomic_DNA"/>
</dbReference>
<evidence type="ECO:0000259" key="9">
    <source>
        <dbReference type="PROSITE" id="PS50110"/>
    </source>
</evidence>
<evidence type="ECO:0000313" key="10">
    <source>
        <dbReference type="EMBL" id="MCT7966762.1"/>
    </source>
</evidence>
<keyword evidence="6" id="KW-0902">Two-component regulatory system</keyword>
<feature type="modified residue" description="4-aspartylphosphate" evidence="7">
    <location>
        <position position="60"/>
    </location>
</feature>
<organism evidence="10 11">
    <name type="scientific">Laspinema palackyanum D2a</name>
    <dbReference type="NCBI Taxonomy" id="2953684"/>
    <lineage>
        <taxon>Bacteria</taxon>
        <taxon>Bacillati</taxon>
        <taxon>Cyanobacteriota</taxon>
        <taxon>Cyanophyceae</taxon>
        <taxon>Oscillatoriophycideae</taxon>
        <taxon>Oscillatoriales</taxon>
        <taxon>Laspinemataceae</taxon>
        <taxon>Laspinema</taxon>
        <taxon>Laspinema palackyanum</taxon>
    </lineage>
</organism>
<dbReference type="SMART" id="SM00387">
    <property type="entry name" value="HATPase_c"/>
    <property type="match status" value="1"/>
</dbReference>
<keyword evidence="5 10" id="KW-0418">Kinase</keyword>
<evidence type="ECO:0000256" key="7">
    <source>
        <dbReference type="PROSITE-ProRule" id="PRU00169"/>
    </source>
</evidence>
<dbReference type="CDD" id="cd00082">
    <property type="entry name" value="HisKA"/>
    <property type="match status" value="1"/>
</dbReference>
<evidence type="ECO:0000256" key="1">
    <source>
        <dbReference type="ARBA" id="ARBA00000085"/>
    </source>
</evidence>
<feature type="domain" description="Response regulatory" evidence="9">
    <location>
        <begin position="7"/>
        <end position="125"/>
    </location>
</feature>
<keyword evidence="4" id="KW-0808">Transferase</keyword>
<gene>
    <name evidence="10" type="ORF">NG799_10500</name>
</gene>
<dbReference type="PROSITE" id="PS50110">
    <property type="entry name" value="RESPONSE_REGULATORY"/>
    <property type="match status" value="1"/>
</dbReference>
<dbReference type="PROSITE" id="PS50109">
    <property type="entry name" value="HIS_KIN"/>
    <property type="match status" value="1"/>
</dbReference>
<accession>A0ABT2MPS7</accession>
<dbReference type="SMART" id="SM00388">
    <property type="entry name" value="HisKA"/>
    <property type="match status" value="1"/>
</dbReference>
<reference evidence="10 11" key="1">
    <citation type="journal article" date="2022" name="Front. Microbiol.">
        <title>High genomic differentiation and limited gene flow indicate recent cryptic speciation within the genus Laspinema (cyanobacteria).</title>
        <authorList>
            <person name="Stanojkovic A."/>
            <person name="Skoupy S."/>
            <person name="Skaloud P."/>
            <person name="Dvorak P."/>
        </authorList>
    </citation>
    <scope>NUCLEOTIDE SEQUENCE [LARGE SCALE GENOMIC DNA]</scope>
    <source>
        <strain evidence="10 11">D2a</strain>
    </source>
</reference>
<dbReference type="SUPFAM" id="SSF52172">
    <property type="entry name" value="CheY-like"/>
    <property type="match status" value="1"/>
</dbReference>
<evidence type="ECO:0000256" key="2">
    <source>
        <dbReference type="ARBA" id="ARBA00012438"/>
    </source>
</evidence>
<dbReference type="InterPro" id="IPR036097">
    <property type="entry name" value="HisK_dim/P_sf"/>
</dbReference>
<keyword evidence="11" id="KW-1185">Reference proteome</keyword>
<dbReference type="InterPro" id="IPR036890">
    <property type="entry name" value="HATPase_C_sf"/>
</dbReference>
<name>A0ABT2MPS7_9CYAN</name>
<feature type="domain" description="Histidine kinase" evidence="8">
    <location>
        <begin position="155"/>
        <end position="379"/>
    </location>
</feature>
<dbReference type="SMART" id="SM00448">
    <property type="entry name" value="REC"/>
    <property type="match status" value="1"/>
</dbReference>
<dbReference type="Pfam" id="PF00512">
    <property type="entry name" value="HisKA"/>
    <property type="match status" value="1"/>
</dbReference>
<protein>
    <recommendedName>
        <fullName evidence="2">histidine kinase</fullName>
        <ecNumber evidence="2">2.7.13.3</ecNumber>
    </recommendedName>
</protein>
<dbReference type="GO" id="GO:0016301">
    <property type="term" value="F:kinase activity"/>
    <property type="evidence" value="ECO:0007669"/>
    <property type="project" value="UniProtKB-KW"/>
</dbReference>
<sequence length="393" mass="43888">MNQELINILLVEDNLGDAELFQDILEMSQESQIWNVTHVVRLAEALVKLDRDPVQVILLDLSLPDSQGLQTLMTLREKAPTLPIVVLTGLNDEQLAITAVREGAQDYLVKGLVSGGTITRSMFYAIERKKNEMAMESCLKQERELREIKSRFISMLSHELRNPLTTILASADLLEKLTEEFSEAKKRDMNRKIKESAGRMNKILNDLLILWHQESPEPTPVNPSWFDLPQFCQNLVAEFQIQLDNQCSPKANSIELIWVSQVKSYPVYLDLNLLEQILTNLLSNAIKYSPNGGPVQFDLMVDSNQVIFRIQDSGIGIPPCEGDRLFTSFYRATNTQGISGTGLGLSIVKNAVDVQGGKIQVNSEVAKGSTFTVTLPLMVNPLLMDPSDCSSPV</sequence>
<dbReference type="PRINTS" id="PR00344">
    <property type="entry name" value="BCTRLSENSOR"/>
</dbReference>
<dbReference type="InterPro" id="IPR003594">
    <property type="entry name" value="HATPase_dom"/>
</dbReference>
<evidence type="ECO:0000259" key="8">
    <source>
        <dbReference type="PROSITE" id="PS50109"/>
    </source>
</evidence>
<dbReference type="CDD" id="cd00156">
    <property type="entry name" value="REC"/>
    <property type="match status" value="1"/>
</dbReference>
<keyword evidence="3 7" id="KW-0597">Phosphoprotein</keyword>
<evidence type="ECO:0000256" key="6">
    <source>
        <dbReference type="ARBA" id="ARBA00023012"/>
    </source>
</evidence>
<evidence type="ECO:0000256" key="5">
    <source>
        <dbReference type="ARBA" id="ARBA00022777"/>
    </source>
</evidence>
<dbReference type="SUPFAM" id="SSF47384">
    <property type="entry name" value="Homodimeric domain of signal transducing histidine kinase"/>
    <property type="match status" value="1"/>
</dbReference>
<dbReference type="CDD" id="cd00075">
    <property type="entry name" value="HATPase"/>
    <property type="match status" value="1"/>
</dbReference>
<comment type="caution">
    <text evidence="10">The sequence shown here is derived from an EMBL/GenBank/DDBJ whole genome shotgun (WGS) entry which is preliminary data.</text>
</comment>
<dbReference type="Pfam" id="PF02518">
    <property type="entry name" value="HATPase_c"/>
    <property type="match status" value="1"/>
</dbReference>
<evidence type="ECO:0000313" key="11">
    <source>
        <dbReference type="Proteomes" id="UP001525890"/>
    </source>
</evidence>
<evidence type="ECO:0000256" key="4">
    <source>
        <dbReference type="ARBA" id="ARBA00022679"/>
    </source>
</evidence>
<dbReference type="Gene3D" id="1.10.287.130">
    <property type="match status" value="1"/>
</dbReference>
<dbReference type="SUPFAM" id="SSF55874">
    <property type="entry name" value="ATPase domain of HSP90 chaperone/DNA topoisomerase II/histidine kinase"/>
    <property type="match status" value="1"/>
</dbReference>
<dbReference type="InterPro" id="IPR003661">
    <property type="entry name" value="HisK_dim/P_dom"/>
</dbReference>
<dbReference type="InterPro" id="IPR004358">
    <property type="entry name" value="Sig_transdc_His_kin-like_C"/>
</dbReference>
<dbReference type="Gene3D" id="3.30.565.10">
    <property type="entry name" value="Histidine kinase-like ATPase, C-terminal domain"/>
    <property type="match status" value="1"/>
</dbReference>
<proteinExistence type="predicted"/>
<dbReference type="InterPro" id="IPR050736">
    <property type="entry name" value="Sensor_HK_Regulatory"/>
</dbReference>
<dbReference type="Pfam" id="PF00072">
    <property type="entry name" value="Response_reg"/>
    <property type="match status" value="1"/>
</dbReference>
<dbReference type="Proteomes" id="UP001525890">
    <property type="component" value="Unassembled WGS sequence"/>
</dbReference>
<dbReference type="Gene3D" id="3.40.50.2300">
    <property type="match status" value="1"/>
</dbReference>
<comment type="catalytic activity">
    <reaction evidence="1">
        <text>ATP + protein L-histidine = ADP + protein N-phospho-L-histidine.</text>
        <dbReference type="EC" id="2.7.13.3"/>
    </reaction>
</comment>
<dbReference type="PANTHER" id="PTHR43711">
    <property type="entry name" value="TWO-COMPONENT HISTIDINE KINASE"/>
    <property type="match status" value="1"/>
</dbReference>
<evidence type="ECO:0000256" key="3">
    <source>
        <dbReference type="ARBA" id="ARBA00022553"/>
    </source>
</evidence>
<dbReference type="EC" id="2.7.13.3" evidence="2"/>
<dbReference type="InterPro" id="IPR001789">
    <property type="entry name" value="Sig_transdc_resp-reg_receiver"/>
</dbReference>